<dbReference type="Pfam" id="PF18944">
    <property type="entry name" value="DUF5691"/>
    <property type="match status" value="1"/>
</dbReference>
<accession>A0A7W9PA91</accession>
<protein>
    <recommendedName>
        <fullName evidence="3">SWIM-type domain-containing protein</fullName>
    </recommendedName>
</protein>
<evidence type="ECO:0000259" key="3">
    <source>
        <dbReference type="PROSITE" id="PS50966"/>
    </source>
</evidence>
<dbReference type="Proteomes" id="UP000540412">
    <property type="component" value="Unassembled WGS sequence"/>
</dbReference>
<organism evidence="4 5">
    <name type="scientific">Nocardia transvalensis</name>
    <dbReference type="NCBI Taxonomy" id="37333"/>
    <lineage>
        <taxon>Bacteria</taxon>
        <taxon>Bacillati</taxon>
        <taxon>Actinomycetota</taxon>
        <taxon>Actinomycetes</taxon>
        <taxon>Mycobacteriales</taxon>
        <taxon>Nocardiaceae</taxon>
        <taxon>Nocardia</taxon>
    </lineage>
</organism>
<name>A0A7W9PA91_9NOCA</name>
<dbReference type="InterPro" id="IPR007527">
    <property type="entry name" value="Znf_SWIM"/>
</dbReference>
<keyword evidence="1" id="KW-0862">Zinc</keyword>
<gene>
    <name evidence="4" type="ORF">BJY24_001236</name>
</gene>
<dbReference type="EMBL" id="JACHIT010000001">
    <property type="protein sequence ID" value="MBB5912369.1"/>
    <property type="molecule type" value="Genomic_DNA"/>
</dbReference>
<dbReference type="PROSITE" id="PS50966">
    <property type="entry name" value="ZF_SWIM"/>
    <property type="match status" value="1"/>
</dbReference>
<keyword evidence="1" id="KW-0479">Metal-binding</keyword>
<evidence type="ECO:0000313" key="4">
    <source>
        <dbReference type="EMBL" id="MBB5912369.1"/>
    </source>
</evidence>
<feature type="domain" description="SWIM-type" evidence="3">
    <location>
        <begin position="50"/>
        <end position="83"/>
    </location>
</feature>
<evidence type="ECO:0000313" key="5">
    <source>
        <dbReference type="Proteomes" id="UP000540412"/>
    </source>
</evidence>
<sequence>MMWTAEQIAALAPDAASLTAARKLHGKWRDTGRNGSALWGLCQGSGSSPYRTVVDLDGPAYKCSCPSRKFPCKHALSLLQTWSDGAVGEVAEPADFAAEWLRARAAKPAPKAARTSREATVEQRRSRVAAGLADLEIWLCDQVRTGLAQADRSFGAFEGVAKRMVDAQAPGVAAALRQLPRNVVLREDWPALLLREYGRLHLLAAAHRHLDELGPGLAAAARAHIGYPAPAESVRAEPAVRDQWMVLGQRITEDERLYTRRVWARGRRTGRWAVLVDHSFGSPAFPPDTPGPGFMSEANLHFYPGAAALRALWGERLGAQEPFTSIPSRVAAANTNGSGASEGARCGTLDRSRTASAVGISDERLGVPGNRSSSGPGNRTGEDSAASRTAPPSGPGTIAAALAEHARALSADPWLRSWPVLLADVVPVVDENRWYVAEFDGTALPLARLAEQPWPLLGVSGGHPITVIGEWTADGLVPVSAFADGDIVDAGADSIGTASPAPAGDLTSAALLGTARRVPETAGLPGPVAAAARTTGDPAAALLEIAVLQDTFERGGTIPSTTTLPDPAGDDERPLLPKPAGYRLTRLLAERSPFLPEWFEAAARHDYRAPDALCAALLDHAKTQVALREPLIRLAGVRGAWLARHAPHWHALVRADPESADVWSHGRPAERRAWLAALRARDPRAARETLAASWRTEPGPVRAELLAVLAVDLTPDDEPLLESALDDARAEVRRTAADLLARLTDSAFARRMEERVTRWITLAGDRMSAHLPHALDDAARRDGLADRTGATAFRLDGAPDVAAEWLRRTVAATPLPHWDTVFATPERAVRIRMADEMLGPIFAGWADAALAQRDSRWAATLFEVLTATPTLGADLELRRELFALLPLAERVRYLRRLDSNWLADVELLVRAVPRPWPRPLAEHLLHLLFDRAQLAAARPGAAGRTPASYRTLFRTAAVHFPADAAGAVTATARRCGDPAWQNTFDQLAHDLAQRTTMLEELQ</sequence>
<dbReference type="InterPro" id="IPR043746">
    <property type="entry name" value="DUF5691"/>
</dbReference>
<evidence type="ECO:0000256" key="1">
    <source>
        <dbReference type="PROSITE-ProRule" id="PRU00325"/>
    </source>
</evidence>
<evidence type="ECO:0000256" key="2">
    <source>
        <dbReference type="SAM" id="MobiDB-lite"/>
    </source>
</evidence>
<proteinExistence type="predicted"/>
<dbReference type="RefSeq" id="WP_040750248.1">
    <property type="nucleotide sequence ID" value="NZ_JACHIT010000001.1"/>
</dbReference>
<feature type="region of interest" description="Disordered" evidence="2">
    <location>
        <begin position="334"/>
        <end position="397"/>
    </location>
</feature>
<comment type="caution">
    <text evidence="4">The sequence shown here is derived from an EMBL/GenBank/DDBJ whole genome shotgun (WGS) entry which is preliminary data.</text>
</comment>
<dbReference type="Pfam" id="PF04434">
    <property type="entry name" value="SWIM"/>
    <property type="match status" value="1"/>
</dbReference>
<dbReference type="GO" id="GO:0008270">
    <property type="term" value="F:zinc ion binding"/>
    <property type="evidence" value="ECO:0007669"/>
    <property type="project" value="UniProtKB-KW"/>
</dbReference>
<reference evidence="4 5" key="1">
    <citation type="submission" date="2020-08" db="EMBL/GenBank/DDBJ databases">
        <title>Sequencing the genomes of 1000 actinobacteria strains.</title>
        <authorList>
            <person name="Klenk H.-P."/>
        </authorList>
    </citation>
    <scope>NUCLEOTIDE SEQUENCE [LARGE SCALE GENOMIC DNA]</scope>
    <source>
        <strain evidence="4 5">DSM 43582</strain>
    </source>
</reference>
<keyword evidence="5" id="KW-1185">Reference proteome</keyword>
<keyword evidence="1" id="KW-0863">Zinc-finger</keyword>
<dbReference type="AlphaFoldDB" id="A0A7W9PA91"/>